<accession>A0A1G6H2C7</accession>
<reference evidence="1 2" key="1">
    <citation type="submission" date="2016-09" db="EMBL/GenBank/DDBJ databases">
        <authorList>
            <person name="Capua I."/>
            <person name="De Benedictis P."/>
            <person name="Joannis T."/>
            <person name="Lombin L.H."/>
            <person name="Cattoli G."/>
        </authorList>
    </citation>
    <scope>NUCLEOTIDE SEQUENCE [LARGE SCALE GENOMIC DNA]</scope>
    <source>
        <strain evidence="1 2">A7P-90m</strain>
    </source>
</reference>
<gene>
    <name evidence="1" type="ORF">SAMN05216323_100634</name>
</gene>
<dbReference type="InterPro" id="IPR014985">
    <property type="entry name" value="WbqC"/>
</dbReference>
<proteinExistence type="predicted"/>
<sequence length="220" mass="25486">MVAPPSNIILSTAYLPPIQSFAWLVECNTLLIEQHENYVKQTYRNRCTILSANGPINLTIPTIKRSGEKVSIREVEIEYVTPWQKNHWKALESAYQNSPYFEHIADDLIPLYNKKTKYLFDLNQSLMEVILSFLEIKPSIELTQNYNTNYPDTMLDLRESISPKVDPHEDNVFSPKPYYQVFRHKGAFVPNLSIIDLVCNEGLLSLEILEDSIKKDAHQR</sequence>
<organism evidence="1 2">
    <name type="scientific">Williamwhitmania taraxaci</name>
    <dbReference type="NCBI Taxonomy" id="1640674"/>
    <lineage>
        <taxon>Bacteria</taxon>
        <taxon>Pseudomonadati</taxon>
        <taxon>Bacteroidota</taxon>
        <taxon>Bacteroidia</taxon>
        <taxon>Bacteroidales</taxon>
        <taxon>Williamwhitmaniaceae</taxon>
        <taxon>Williamwhitmania</taxon>
    </lineage>
</organism>
<dbReference type="AlphaFoldDB" id="A0A1G6H2C7"/>
<dbReference type="OrthoDB" id="1523452at2"/>
<evidence type="ECO:0000313" key="2">
    <source>
        <dbReference type="Proteomes" id="UP000199452"/>
    </source>
</evidence>
<dbReference type="Pfam" id="PF08889">
    <property type="entry name" value="WbqC"/>
    <property type="match status" value="1"/>
</dbReference>
<name>A0A1G6H2C7_9BACT</name>
<dbReference type="STRING" id="1640674.SAMN05216323_100634"/>
<dbReference type="Proteomes" id="UP000199452">
    <property type="component" value="Unassembled WGS sequence"/>
</dbReference>
<evidence type="ECO:0000313" key="1">
    <source>
        <dbReference type="EMBL" id="SDB88447.1"/>
    </source>
</evidence>
<dbReference type="RefSeq" id="WP_092435472.1">
    <property type="nucleotide sequence ID" value="NZ_FMYP01000006.1"/>
</dbReference>
<protein>
    <submittedName>
        <fullName evidence="1">WbqC-like protein family protein</fullName>
    </submittedName>
</protein>
<dbReference type="EMBL" id="FMYP01000006">
    <property type="protein sequence ID" value="SDB88447.1"/>
    <property type="molecule type" value="Genomic_DNA"/>
</dbReference>
<keyword evidence="2" id="KW-1185">Reference proteome</keyword>